<protein>
    <recommendedName>
        <fullName evidence="5">Secreted protein</fullName>
    </recommendedName>
</protein>
<feature type="chain" id="PRO_5043440955" description="Secreted protein" evidence="2">
    <location>
        <begin position="27"/>
        <end position="154"/>
    </location>
</feature>
<name>A0AAW0HG60_MYOGA</name>
<organism evidence="3 4">
    <name type="scientific">Myodes glareolus</name>
    <name type="common">Bank vole</name>
    <name type="synonym">Clethrionomys glareolus</name>
    <dbReference type="NCBI Taxonomy" id="447135"/>
    <lineage>
        <taxon>Eukaryota</taxon>
        <taxon>Metazoa</taxon>
        <taxon>Chordata</taxon>
        <taxon>Craniata</taxon>
        <taxon>Vertebrata</taxon>
        <taxon>Euteleostomi</taxon>
        <taxon>Mammalia</taxon>
        <taxon>Eutheria</taxon>
        <taxon>Euarchontoglires</taxon>
        <taxon>Glires</taxon>
        <taxon>Rodentia</taxon>
        <taxon>Myomorpha</taxon>
        <taxon>Muroidea</taxon>
        <taxon>Cricetidae</taxon>
        <taxon>Arvicolinae</taxon>
        <taxon>Myodes</taxon>
    </lineage>
</organism>
<dbReference type="AlphaFoldDB" id="A0AAW0HG60"/>
<reference evidence="3 4" key="1">
    <citation type="journal article" date="2023" name="bioRxiv">
        <title>Conserved and derived expression patterns and positive selection on dental genes reveal complex evolutionary context of ever-growing rodent molars.</title>
        <authorList>
            <person name="Calamari Z.T."/>
            <person name="Song A."/>
            <person name="Cohen E."/>
            <person name="Akter M."/>
            <person name="Roy R.D."/>
            <person name="Hallikas O."/>
            <person name="Christensen M.M."/>
            <person name="Li P."/>
            <person name="Marangoni P."/>
            <person name="Jernvall J."/>
            <person name="Klein O.D."/>
        </authorList>
    </citation>
    <scope>NUCLEOTIDE SEQUENCE [LARGE SCALE GENOMIC DNA]</scope>
    <source>
        <strain evidence="3">V071</strain>
    </source>
</reference>
<sequence>MHASRVHTAYLLPLFSLGQVLLQVEGHEGLGDAIAFQHWALGSVHGCHGQGTAGQGTAAFIDVGIGVLDDCTVGTLHGHSYVMDLALLTAGALMLRGLGLQGVPVGMGGVAATYFPYGSLQGQEQSRIELGQSQDTGVEQKALENSEGVKSLKR</sequence>
<accession>A0AAW0HG60</accession>
<evidence type="ECO:0000313" key="4">
    <source>
        <dbReference type="Proteomes" id="UP001488838"/>
    </source>
</evidence>
<gene>
    <name evidence="3" type="ORF">U0070_013172</name>
</gene>
<feature type="region of interest" description="Disordered" evidence="1">
    <location>
        <begin position="132"/>
        <end position="154"/>
    </location>
</feature>
<evidence type="ECO:0008006" key="5">
    <source>
        <dbReference type="Google" id="ProtNLM"/>
    </source>
</evidence>
<comment type="caution">
    <text evidence="3">The sequence shown here is derived from an EMBL/GenBank/DDBJ whole genome shotgun (WGS) entry which is preliminary data.</text>
</comment>
<proteinExistence type="predicted"/>
<evidence type="ECO:0000313" key="3">
    <source>
        <dbReference type="EMBL" id="KAK7801678.1"/>
    </source>
</evidence>
<feature type="signal peptide" evidence="2">
    <location>
        <begin position="1"/>
        <end position="26"/>
    </location>
</feature>
<dbReference type="Proteomes" id="UP001488838">
    <property type="component" value="Unassembled WGS sequence"/>
</dbReference>
<evidence type="ECO:0000256" key="2">
    <source>
        <dbReference type="SAM" id="SignalP"/>
    </source>
</evidence>
<dbReference type="EMBL" id="JBBHLL010000492">
    <property type="protein sequence ID" value="KAK7801678.1"/>
    <property type="molecule type" value="Genomic_DNA"/>
</dbReference>
<keyword evidence="2" id="KW-0732">Signal</keyword>
<keyword evidence="4" id="KW-1185">Reference proteome</keyword>
<evidence type="ECO:0000256" key="1">
    <source>
        <dbReference type="SAM" id="MobiDB-lite"/>
    </source>
</evidence>